<evidence type="ECO:0000256" key="1">
    <source>
        <dbReference type="ARBA" id="ARBA00001971"/>
    </source>
</evidence>
<dbReference type="PRINTS" id="PR00463">
    <property type="entry name" value="EP450I"/>
</dbReference>
<evidence type="ECO:0000256" key="4">
    <source>
        <dbReference type="ARBA" id="ARBA00023002"/>
    </source>
</evidence>
<dbReference type="GO" id="GO:0016705">
    <property type="term" value="F:oxidoreductase activity, acting on paired donors, with incorporation or reduction of molecular oxygen"/>
    <property type="evidence" value="ECO:0007669"/>
    <property type="project" value="InterPro"/>
</dbReference>
<evidence type="ECO:0000256" key="7">
    <source>
        <dbReference type="RuleBase" id="RU000461"/>
    </source>
</evidence>
<gene>
    <name evidence="8" type="ORF">TCE0_018f05870</name>
</gene>
<evidence type="ECO:0000256" key="2">
    <source>
        <dbReference type="ARBA" id="ARBA00010617"/>
    </source>
</evidence>
<dbReference type="PROSITE" id="PS00086">
    <property type="entry name" value="CYTOCHROME_P450"/>
    <property type="match status" value="1"/>
</dbReference>
<evidence type="ECO:0000313" key="9">
    <source>
        <dbReference type="Proteomes" id="UP000053095"/>
    </source>
</evidence>
<name>A0A510NX74_TALPI</name>
<dbReference type="Pfam" id="PF00067">
    <property type="entry name" value="p450"/>
    <property type="match status" value="1"/>
</dbReference>
<dbReference type="InterPro" id="IPR036396">
    <property type="entry name" value="Cyt_P450_sf"/>
</dbReference>
<comment type="similarity">
    <text evidence="2 7">Belongs to the cytochrome P450 family.</text>
</comment>
<dbReference type="AlphaFoldDB" id="A0A510NX74"/>
<dbReference type="InterPro" id="IPR001128">
    <property type="entry name" value="Cyt_P450"/>
</dbReference>
<sequence length="347" mass="39293">MSTLTSYEPLVDRTILRLFQELDGRFKNTGLTCPIFSWLQYYAFDVIGEITCGQAFGFLEKGQDVDGIIEALNNVMDYNAIIGQIPWLDLWLEKNSVWVQLKQPTGAIAQFAHQQLAARLDGSKGALKETRSPQDFVDRFLHAKLTHPEVVDDKQVFSYMVTNIFAGSDTTAISLRAIVYYTLKHPDVYNKLITELTEAKKIGQLSMPTTWQESQNLQYFDAVVKEAMRLHPAVGLILERIVPSQGLELECGTRLPAGTIVGASPWVVHRDRAVFGDDPDHFRPERWLRSDREDAETYDGRLRAMTGATMTFGKGHRSCIGKNISLLEIYKMLPSFFLRYDVSAKCN</sequence>
<reference evidence="9" key="1">
    <citation type="journal article" date="2015" name="Genome Announc.">
        <title>Draft genome sequence of Talaromyces cellulolyticus strain Y-94, a source of lignocellulosic biomass-degrading enzymes.</title>
        <authorList>
            <person name="Fujii T."/>
            <person name="Koike H."/>
            <person name="Sawayama S."/>
            <person name="Yano S."/>
            <person name="Inoue H."/>
        </authorList>
    </citation>
    <scope>NUCLEOTIDE SEQUENCE [LARGE SCALE GENOMIC DNA]</scope>
    <source>
        <strain evidence="9">Y-94</strain>
    </source>
</reference>
<dbReference type="InterPro" id="IPR017972">
    <property type="entry name" value="Cyt_P450_CS"/>
</dbReference>
<evidence type="ECO:0000313" key="8">
    <source>
        <dbReference type="EMBL" id="GAM36634.1"/>
    </source>
</evidence>
<dbReference type="GO" id="GO:0005506">
    <property type="term" value="F:iron ion binding"/>
    <property type="evidence" value="ECO:0007669"/>
    <property type="project" value="InterPro"/>
</dbReference>
<keyword evidence="4 7" id="KW-0560">Oxidoreductase</keyword>
<keyword evidence="9" id="KW-1185">Reference proteome</keyword>
<keyword evidence="6 7" id="KW-0349">Heme</keyword>
<dbReference type="Gene3D" id="1.10.630.10">
    <property type="entry name" value="Cytochrome P450"/>
    <property type="match status" value="1"/>
</dbReference>
<proteinExistence type="inferred from homology"/>
<organism evidence="8 9">
    <name type="scientific">Talaromyces pinophilus</name>
    <name type="common">Penicillium pinophilum</name>
    <dbReference type="NCBI Taxonomy" id="128442"/>
    <lineage>
        <taxon>Eukaryota</taxon>
        <taxon>Fungi</taxon>
        <taxon>Dikarya</taxon>
        <taxon>Ascomycota</taxon>
        <taxon>Pezizomycotina</taxon>
        <taxon>Eurotiomycetes</taxon>
        <taxon>Eurotiomycetidae</taxon>
        <taxon>Eurotiales</taxon>
        <taxon>Trichocomaceae</taxon>
        <taxon>Talaromyces</taxon>
        <taxon>Talaromyces sect. Talaromyces</taxon>
    </lineage>
</organism>
<evidence type="ECO:0008006" key="10">
    <source>
        <dbReference type="Google" id="ProtNLM"/>
    </source>
</evidence>
<keyword evidence="3 6" id="KW-0479">Metal-binding</keyword>
<accession>A0A510NX74</accession>
<keyword evidence="5 6" id="KW-0408">Iron</keyword>
<dbReference type="InterPro" id="IPR050121">
    <property type="entry name" value="Cytochrome_P450_monoxygenase"/>
</dbReference>
<comment type="cofactor">
    <cofactor evidence="1 6">
        <name>heme</name>
        <dbReference type="ChEBI" id="CHEBI:30413"/>
    </cofactor>
</comment>
<keyword evidence="7" id="KW-0503">Monooxygenase</keyword>
<dbReference type="InterPro" id="IPR002401">
    <property type="entry name" value="Cyt_P450_E_grp-I"/>
</dbReference>
<dbReference type="PANTHER" id="PTHR24305:SF232">
    <property type="entry name" value="P450, PUTATIVE (EUROFUNG)-RELATED"/>
    <property type="match status" value="1"/>
</dbReference>
<dbReference type="SUPFAM" id="SSF48264">
    <property type="entry name" value="Cytochrome P450"/>
    <property type="match status" value="1"/>
</dbReference>
<protein>
    <recommendedName>
        <fullName evidence="10">Cytochrome P450</fullName>
    </recommendedName>
</protein>
<dbReference type="Proteomes" id="UP000053095">
    <property type="component" value="Unassembled WGS sequence"/>
</dbReference>
<dbReference type="CDD" id="cd11060">
    <property type="entry name" value="CYP57A1-like"/>
    <property type="match status" value="1"/>
</dbReference>
<evidence type="ECO:0000256" key="6">
    <source>
        <dbReference type="PIRSR" id="PIRSR602401-1"/>
    </source>
</evidence>
<dbReference type="GO" id="GO:0004497">
    <property type="term" value="F:monooxygenase activity"/>
    <property type="evidence" value="ECO:0007669"/>
    <property type="project" value="UniProtKB-KW"/>
</dbReference>
<dbReference type="PANTHER" id="PTHR24305">
    <property type="entry name" value="CYTOCHROME P450"/>
    <property type="match status" value="1"/>
</dbReference>
<dbReference type="EMBL" id="DF933814">
    <property type="protein sequence ID" value="GAM36634.1"/>
    <property type="molecule type" value="Genomic_DNA"/>
</dbReference>
<evidence type="ECO:0000256" key="5">
    <source>
        <dbReference type="ARBA" id="ARBA00023004"/>
    </source>
</evidence>
<evidence type="ECO:0000256" key="3">
    <source>
        <dbReference type="ARBA" id="ARBA00022723"/>
    </source>
</evidence>
<dbReference type="PRINTS" id="PR00385">
    <property type="entry name" value="P450"/>
</dbReference>
<feature type="binding site" description="axial binding residue" evidence="6">
    <location>
        <position position="319"/>
    </location>
    <ligand>
        <name>heme</name>
        <dbReference type="ChEBI" id="CHEBI:30413"/>
    </ligand>
    <ligandPart>
        <name>Fe</name>
        <dbReference type="ChEBI" id="CHEBI:18248"/>
    </ligandPart>
</feature>
<dbReference type="GO" id="GO:0020037">
    <property type="term" value="F:heme binding"/>
    <property type="evidence" value="ECO:0007669"/>
    <property type="project" value="InterPro"/>
</dbReference>